<dbReference type="RefSeq" id="WP_133609041.1">
    <property type="nucleotide sequence ID" value="NZ_SNZC01000002.1"/>
</dbReference>
<feature type="transmembrane region" description="Helical" evidence="1">
    <location>
        <begin position="324"/>
        <end position="343"/>
    </location>
</feature>
<name>A0A562KHD3_9FLAO</name>
<organism evidence="2 3">
    <name type="scientific">Flavobacterium cheniae</name>
    <dbReference type="NCBI Taxonomy" id="295428"/>
    <lineage>
        <taxon>Bacteria</taxon>
        <taxon>Pseudomonadati</taxon>
        <taxon>Bacteroidota</taxon>
        <taxon>Flavobacteriia</taxon>
        <taxon>Flavobacteriales</taxon>
        <taxon>Flavobacteriaceae</taxon>
        <taxon>Flavobacterium</taxon>
    </lineage>
</organism>
<proteinExistence type="predicted"/>
<dbReference type="GO" id="GO:0016020">
    <property type="term" value="C:membrane"/>
    <property type="evidence" value="ECO:0007669"/>
    <property type="project" value="UniProtKB-SubCell"/>
</dbReference>
<feature type="transmembrane region" description="Helical" evidence="1">
    <location>
        <begin position="80"/>
        <end position="99"/>
    </location>
</feature>
<dbReference type="EMBL" id="VLKM01000005">
    <property type="protein sequence ID" value="TWH94781.1"/>
    <property type="molecule type" value="Genomic_DNA"/>
</dbReference>
<dbReference type="Proteomes" id="UP000315312">
    <property type="component" value="Unassembled WGS sequence"/>
</dbReference>
<reference evidence="2 3" key="1">
    <citation type="journal article" date="2015" name="Stand. Genomic Sci.">
        <title>Genomic Encyclopedia of Bacterial and Archaeal Type Strains, Phase III: the genomes of soil and plant-associated and newly described type strains.</title>
        <authorList>
            <person name="Whitman W.B."/>
            <person name="Woyke T."/>
            <person name="Klenk H.P."/>
            <person name="Zhou Y."/>
            <person name="Lilburn T.G."/>
            <person name="Beck B.J."/>
            <person name="De Vos P."/>
            <person name="Vandamme P."/>
            <person name="Eisen J.A."/>
            <person name="Garrity G."/>
            <person name="Hugenholtz P."/>
            <person name="Kyrpides N.C."/>
        </authorList>
    </citation>
    <scope>NUCLEOTIDE SEQUENCE [LARGE SCALE GENOMIC DNA]</scope>
    <source>
        <strain evidence="2 3">CGMCC 1.6844</strain>
    </source>
</reference>
<feature type="transmembrane region" description="Helical" evidence="1">
    <location>
        <begin position="9"/>
        <end position="26"/>
    </location>
</feature>
<feature type="transmembrane region" description="Helical" evidence="1">
    <location>
        <begin position="32"/>
        <end position="48"/>
    </location>
</feature>
<evidence type="ECO:0000313" key="3">
    <source>
        <dbReference type="Proteomes" id="UP000315312"/>
    </source>
</evidence>
<evidence type="ECO:0000313" key="2">
    <source>
        <dbReference type="EMBL" id="TWH94781.1"/>
    </source>
</evidence>
<feature type="transmembrane region" description="Helical" evidence="1">
    <location>
        <begin position="368"/>
        <end position="384"/>
    </location>
</feature>
<sequence length="394" mass="46393">MKLNLKKYLLYSSVFAIFSEAFFFHFIIDWKLLYFIIFINYFVILSHNSIKVNKYFIYLLFLILLHAILSYTFIQIPFNYFISQLLGIAVVGIYFYNLIKILDLDTVIKTYLKFAFVVVIIGYVLFFIGYNPFSHFDGDPRLMSILKEPAHYVVVIIPACYYFLKNKNYLKFFITFISILISTSSLGIIGCSLMFVLPYLNLKKFLVFLALLPVFFFLFVQTYNNFEPFKLRVDDTYESLKSIKSGKFKEETNWSSYALISNLYVLNKNISDHPLGSGIGSHFYMYNVTYSKSMRAPQYLIDQDLDKSNAPDANSLFTRMASELGIFGIVIIIFGIYYMKYVFTSNHLLFSQGIVIYLILKLIRDGHYFPPEFYFFIWIMFFEIKRFKSLPSKN</sequence>
<keyword evidence="1" id="KW-1133">Transmembrane helix</keyword>
<accession>A0A562KHD3</accession>
<feature type="transmembrane region" description="Helical" evidence="1">
    <location>
        <begin position="205"/>
        <end position="223"/>
    </location>
</feature>
<protein>
    <submittedName>
        <fullName evidence="2">O-antigen ligase-like membrane protein</fullName>
    </submittedName>
</protein>
<keyword evidence="2" id="KW-0436">Ligase</keyword>
<comment type="caution">
    <text evidence="2">The sequence shown here is derived from an EMBL/GenBank/DDBJ whole genome shotgun (WGS) entry which is preliminary data.</text>
</comment>
<keyword evidence="1" id="KW-0472">Membrane</keyword>
<evidence type="ECO:0000256" key="1">
    <source>
        <dbReference type="SAM" id="Phobius"/>
    </source>
</evidence>
<dbReference type="OrthoDB" id="1376791at2"/>
<dbReference type="GO" id="GO:0016874">
    <property type="term" value="F:ligase activity"/>
    <property type="evidence" value="ECO:0007669"/>
    <property type="project" value="UniProtKB-KW"/>
</dbReference>
<feature type="transmembrane region" description="Helical" evidence="1">
    <location>
        <begin position="111"/>
        <end position="129"/>
    </location>
</feature>
<keyword evidence="3" id="KW-1185">Reference proteome</keyword>
<feature type="transmembrane region" description="Helical" evidence="1">
    <location>
        <begin position="55"/>
        <end position="74"/>
    </location>
</feature>
<dbReference type="AlphaFoldDB" id="A0A562KHD3"/>
<gene>
    <name evidence="2" type="ORF">IP97_01493</name>
</gene>
<keyword evidence="1" id="KW-0812">Transmembrane</keyword>
<feature type="transmembrane region" description="Helical" evidence="1">
    <location>
        <begin position="149"/>
        <end position="164"/>
    </location>
</feature>
<feature type="transmembrane region" description="Helical" evidence="1">
    <location>
        <begin position="176"/>
        <end position="199"/>
    </location>
</feature>